<dbReference type="HOGENOM" id="CLU_434537_0_0_2"/>
<dbReference type="Gene3D" id="2.60.120.260">
    <property type="entry name" value="Galactose-binding domain-like"/>
    <property type="match status" value="1"/>
</dbReference>
<dbReference type="Proteomes" id="UP000008037">
    <property type="component" value="Chromosome"/>
</dbReference>
<dbReference type="SUPFAM" id="SSF49785">
    <property type="entry name" value="Galactose-binding domain-like"/>
    <property type="match status" value="1"/>
</dbReference>
<dbReference type="InterPro" id="IPR013783">
    <property type="entry name" value="Ig-like_fold"/>
</dbReference>
<feature type="compositionally biased region" description="Low complexity" evidence="1">
    <location>
        <begin position="278"/>
        <end position="289"/>
    </location>
</feature>
<dbReference type="EMBL" id="CP002408">
    <property type="protein sequence ID" value="AFU58427.1"/>
    <property type="molecule type" value="Genomic_DNA"/>
</dbReference>
<evidence type="ECO:0000313" key="4">
    <source>
        <dbReference type="Proteomes" id="UP000008037"/>
    </source>
</evidence>
<dbReference type="InterPro" id="IPR008979">
    <property type="entry name" value="Galactose-bd-like_sf"/>
</dbReference>
<feature type="domain" description="F5/8 type C" evidence="2">
    <location>
        <begin position="27"/>
        <end position="172"/>
    </location>
</feature>
<dbReference type="KEGG" id="nga:Ngar_c14920"/>
<dbReference type="SUPFAM" id="SSF81296">
    <property type="entry name" value="E set domains"/>
    <property type="match status" value="2"/>
</dbReference>
<feature type="compositionally biased region" description="Polar residues" evidence="1">
    <location>
        <begin position="290"/>
        <end position="302"/>
    </location>
</feature>
<name>K0IJH7_NITGG</name>
<evidence type="ECO:0000256" key="1">
    <source>
        <dbReference type="SAM" id="MobiDB-lite"/>
    </source>
</evidence>
<dbReference type="Gene3D" id="2.60.40.650">
    <property type="match status" value="1"/>
</dbReference>
<organism evidence="3 4">
    <name type="scientific">Nitrososphaera gargensis (strain Ga9.2)</name>
    <dbReference type="NCBI Taxonomy" id="1237085"/>
    <lineage>
        <taxon>Archaea</taxon>
        <taxon>Nitrososphaerota</taxon>
        <taxon>Nitrososphaeria</taxon>
        <taxon>Nitrososphaerales</taxon>
        <taxon>Nitrososphaeraceae</taxon>
        <taxon>Nitrososphaera</taxon>
    </lineage>
</organism>
<dbReference type="Gene3D" id="2.60.40.10">
    <property type="entry name" value="Immunoglobulins"/>
    <property type="match status" value="1"/>
</dbReference>
<dbReference type="PROSITE" id="PS50022">
    <property type="entry name" value="FA58C_3"/>
    <property type="match status" value="1"/>
</dbReference>
<dbReference type="Pfam" id="PF00754">
    <property type="entry name" value="F5_F8_type_C"/>
    <property type="match status" value="1"/>
</dbReference>
<protein>
    <recommendedName>
        <fullName evidence="2">F5/8 type C domain-containing protein</fullName>
    </recommendedName>
</protein>
<dbReference type="RefSeq" id="WP_015018964.1">
    <property type="nucleotide sequence ID" value="NC_018719.1"/>
</dbReference>
<dbReference type="Pfam" id="PF17957">
    <property type="entry name" value="Big_7"/>
    <property type="match status" value="2"/>
</dbReference>
<keyword evidence="4" id="KW-1185">Reference proteome</keyword>
<dbReference type="OrthoDB" id="9861at2157"/>
<feature type="region of interest" description="Disordered" evidence="1">
    <location>
        <begin position="278"/>
        <end position="302"/>
    </location>
</feature>
<dbReference type="InParanoid" id="K0IJH7"/>
<dbReference type="GeneID" id="13797751"/>
<dbReference type="InterPro" id="IPR000421">
    <property type="entry name" value="FA58C"/>
</dbReference>
<reference evidence="3 4" key="1">
    <citation type="journal article" date="2012" name="Environ. Microbiol.">
        <title>The genome of the ammonia-oxidizing Candidatus Nitrososphaera gargensis: insights into metabolic versatility and environmental adaptations.</title>
        <authorList>
            <person name="Spang A."/>
            <person name="Poehlein A."/>
            <person name="Offre P."/>
            <person name="Zumbragel S."/>
            <person name="Haider S."/>
            <person name="Rychlik N."/>
            <person name="Nowka B."/>
            <person name="Schmeisser C."/>
            <person name="Lebedeva E.V."/>
            <person name="Rattei T."/>
            <person name="Bohm C."/>
            <person name="Schmid M."/>
            <person name="Galushko A."/>
            <person name="Hatzenpichler R."/>
            <person name="Weinmaier T."/>
            <person name="Daniel R."/>
            <person name="Schleper C."/>
            <person name="Spieck E."/>
            <person name="Streit W."/>
            <person name="Wagner M."/>
        </authorList>
    </citation>
    <scope>NUCLEOTIDE SEQUENCE [LARGE SCALE GENOMIC DNA]</scope>
    <source>
        <strain evidence="4">Ga9.2</strain>
    </source>
</reference>
<dbReference type="BioCyc" id="CNIT1237085:G1324-1490-MONOMER"/>
<proteinExistence type="predicted"/>
<gene>
    <name evidence="3" type="ordered locus">Ngar_c14920</name>
</gene>
<dbReference type="AlphaFoldDB" id="K0IJH7"/>
<accession>K0IJH7</accession>
<evidence type="ECO:0000313" key="3">
    <source>
        <dbReference type="EMBL" id="AFU58427.1"/>
    </source>
</evidence>
<sequence length="629" mass="67343">MSIALLLSLATAATIVGTRTTTMNNTAGTESAGLFAGAYAATQQCEDTQIGKITASASTRSPTNAIDDNLDTRWTAQGKGSWIKADLGEHKVVCYIDIMWYKGDSRIYSFTIYTSENGSEWDTVYHGKSSGRTLDTERYDFADTTARWVKVRLDGNQWNYWHDITEIDVYTAAASAADTKAPDVEITSHANDSTIISSSSQITVQGTASDDMSGVKIVEVSVDGRAYVGATPKASGDWSSWSVSVDLGTPGTHEIVPRATDNAGNQALNPIRVTFQKDTTPTQDTTNPTVAITSPADGSTVSANEGKITIQGTASDSGSGVKMVEVKVNNGAYVEAVPRATGDWSSWTATVPVSSGSASITSRATDNAGNQGTSSISVTVAADNNNPPPPAATADKYFMATMLQYVDTDKQVNIYKPNMISSDKARIHVGLNKQVTNAQLNGLLSLPGSHGMEFFSLKEIKANAPHLKAKGIEFIDYDLEPGSGHSPSSDLSDPVASIRAASKAAHDNGLLFQCSPSKKITTNYGAQLAPYCDQYHIQAQSLQGSPAQYESFVKSTVTKLRQNNPDIVISVQLSTQRESANGMSLLETFKHDFARVADDVDGVSLWFSNNDSSLNVVESFAKWFDANYH</sequence>
<dbReference type="InterPro" id="IPR014756">
    <property type="entry name" value="Ig_E-set"/>
</dbReference>
<evidence type="ECO:0000259" key="2">
    <source>
        <dbReference type="PROSITE" id="PS50022"/>
    </source>
</evidence>